<evidence type="ECO:0000313" key="14">
    <source>
        <dbReference type="EMBL" id="KNC78490.1"/>
    </source>
</evidence>
<dbReference type="SUPFAM" id="SSF47473">
    <property type="entry name" value="EF-hand"/>
    <property type="match status" value="1"/>
</dbReference>
<dbReference type="GeneID" id="25909587"/>
<dbReference type="eggNOG" id="KOG1169">
    <property type="taxonomic scope" value="Eukaryota"/>
</dbReference>
<feature type="region of interest" description="Disordered" evidence="10">
    <location>
        <begin position="44"/>
        <end position="73"/>
    </location>
</feature>
<dbReference type="InterPro" id="IPR001206">
    <property type="entry name" value="Diacylglycerol_kinase_cat_dom"/>
</dbReference>
<dbReference type="PRINTS" id="PR00450">
    <property type="entry name" value="RECOVERIN"/>
</dbReference>
<keyword evidence="6 9" id="KW-0418">Kinase</keyword>
<evidence type="ECO:0000256" key="8">
    <source>
        <dbReference type="ARBA" id="ARBA00022840"/>
    </source>
</evidence>
<dbReference type="PROSITE" id="PS00018">
    <property type="entry name" value="EF_HAND_1"/>
    <property type="match status" value="2"/>
</dbReference>
<feature type="domain" description="EF-hand" evidence="13">
    <location>
        <begin position="101"/>
        <end position="136"/>
    </location>
</feature>
<keyword evidence="15" id="KW-1185">Reference proteome</keyword>
<dbReference type="PROSITE" id="PS50081">
    <property type="entry name" value="ZF_DAG_PE_2"/>
    <property type="match status" value="1"/>
</dbReference>
<dbReference type="Gene3D" id="1.10.238.10">
    <property type="entry name" value="EF-hand"/>
    <property type="match status" value="1"/>
</dbReference>
<dbReference type="InterPro" id="IPR002219">
    <property type="entry name" value="PKC_DAG/PE"/>
</dbReference>
<dbReference type="Gene3D" id="3.40.50.10330">
    <property type="entry name" value="Probable inorganic polyphosphate/atp-NAD kinase, domain 1"/>
    <property type="match status" value="1"/>
</dbReference>
<evidence type="ECO:0000259" key="13">
    <source>
        <dbReference type="PROSITE" id="PS50222"/>
    </source>
</evidence>
<dbReference type="AlphaFoldDB" id="A0A0L0FNT0"/>
<keyword evidence="4 9" id="KW-0547">Nucleotide-binding</keyword>
<dbReference type="EMBL" id="KQ242480">
    <property type="protein sequence ID" value="KNC78490.1"/>
    <property type="molecule type" value="Genomic_DNA"/>
</dbReference>
<dbReference type="GO" id="GO:0005509">
    <property type="term" value="F:calcium ion binding"/>
    <property type="evidence" value="ECO:0007669"/>
    <property type="project" value="InterPro"/>
</dbReference>
<dbReference type="PANTHER" id="PTHR11255">
    <property type="entry name" value="DIACYLGLYCEROL KINASE"/>
    <property type="match status" value="1"/>
</dbReference>
<evidence type="ECO:0000256" key="5">
    <source>
        <dbReference type="ARBA" id="ARBA00022771"/>
    </source>
</evidence>
<evidence type="ECO:0000313" key="15">
    <source>
        <dbReference type="Proteomes" id="UP000054560"/>
    </source>
</evidence>
<reference evidence="14 15" key="1">
    <citation type="submission" date="2011-02" db="EMBL/GenBank/DDBJ databases">
        <title>The Genome Sequence of Sphaeroforma arctica JP610.</title>
        <authorList>
            <consortium name="The Broad Institute Genome Sequencing Platform"/>
            <person name="Russ C."/>
            <person name="Cuomo C."/>
            <person name="Young S.K."/>
            <person name="Zeng Q."/>
            <person name="Gargeya S."/>
            <person name="Alvarado L."/>
            <person name="Berlin A."/>
            <person name="Chapman S.B."/>
            <person name="Chen Z."/>
            <person name="Freedman E."/>
            <person name="Gellesch M."/>
            <person name="Goldberg J."/>
            <person name="Griggs A."/>
            <person name="Gujja S."/>
            <person name="Heilman E."/>
            <person name="Heiman D."/>
            <person name="Howarth C."/>
            <person name="Mehta T."/>
            <person name="Neiman D."/>
            <person name="Pearson M."/>
            <person name="Roberts A."/>
            <person name="Saif S."/>
            <person name="Shea T."/>
            <person name="Shenoy N."/>
            <person name="Sisk P."/>
            <person name="Stolte C."/>
            <person name="Sykes S."/>
            <person name="White J."/>
            <person name="Yandava C."/>
            <person name="Burger G."/>
            <person name="Gray M.W."/>
            <person name="Holland P.W.H."/>
            <person name="King N."/>
            <person name="Lang F.B.F."/>
            <person name="Roger A.J."/>
            <person name="Ruiz-Trillo I."/>
            <person name="Haas B."/>
            <person name="Nusbaum C."/>
            <person name="Birren B."/>
        </authorList>
    </citation>
    <scope>NUCLEOTIDE SEQUENCE [LARGE SCALE GENOMIC DNA]</scope>
    <source>
        <strain evidence="14 15">JP610</strain>
    </source>
</reference>
<organism evidence="14 15">
    <name type="scientific">Sphaeroforma arctica JP610</name>
    <dbReference type="NCBI Taxonomy" id="667725"/>
    <lineage>
        <taxon>Eukaryota</taxon>
        <taxon>Ichthyosporea</taxon>
        <taxon>Ichthyophonida</taxon>
        <taxon>Sphaeroforma</taxon>
    </lineage>
</organism>
<dbReference type="SUPFAM" id="SSF111331">
    <property type="entry name" value="NAD kinase/diacylglycerol kinase-like"/>
    <property type="match status" value="1"/>
</dbReference>
<dbReference type="OrthoDB" id="242257at2759"/>
<proteinExistence type="inferred from homology"/>
<evidence type="ECO:0000256" key="7">
    <source>
        <dbReference type="ARBA" id="ARBA00022837"/>
    </source>
</evidence>
<dbReference type="Pfam" id="PF00609">
    <property type="entry name" value="DAGK_acc"/>
    <property type="match status" value="1"/>
</dbReference>
<dbReference type="InterPro" id="IPR002048">
    <property type="entry name" value="EF_hand_dom"/>
</dbReference>
<gene>
    <name evidence="14" type="ORF">SARC_09083</name>
</gene>
<dbReference type="InterPro" id="IPR000756">
    <property type="entry name" value="Diacylglycerol_kin_accessory"/>
</dbReference>
<dbReference type="GO" id="GO:0005886">
    <property type="term" value="C:plasma membrane"/>
    <property type="evidence" value="ECO:0007669"/>
    <property type="project" value="TreeGrafter"/>
</dbReference>
<dbReference type="CDD" id="cd20805">
    <property type="entry name" value="C1_DGK_rpt2"/>
    <property type="match status" value="1"/>
</dbReference>
<dbReference type="RefSeq" id="XP_014152392.1">
    <property type="nucleotide sequence ID" value="XM_014296917.1"/>
</dbReference>
<evidence type="ECO:0000256" key="3">
    <source>
        <dbReference type="ARBA" id="ARBA00022737"/>
    </source>
</evidence>
<dbReference type="Pfam" id="PF13202">
    <property type="entry name" value="EF-hand_5"/>
    <property type="match status" value="2"/>
</dbReference>
<dbReference type="InterPro" id="IPR017438">
    <property type="entry name" value="ATP-NAD_kinase_N"/>
</dbReference>
<feature type="domain" description="Phorbol-ester/DAG-type" evidence="11">
    <location>
        <begin position="238"/>
        <end position="291"/>
    </location>
</feature>
<keyword evidence="3" id="KW-0677">Repeat</keyword>
<dbReference type="PROSITE" id="PS50146">
    <property type="entry name" value="DAGK"/>
    <property type="match status" value="1"/>
</dbReference>
<evidence type="ECO:0000256" key="6">
    <source>
        <dbReference type="ARBA" id="ARBA00022777"/>
    </source>
</evidence>
<dbReference type="InterPro" id="IPR011992">
    <property type="entry name" value="EF-hand-dom_pair"/>
</dbReference>
<dbReference type="SMART" id="SM00054">
    <property type="entry name" value="EFh"/>
    <property type="match status" value="2"/>
</dbReference>
<sequence length="776" mass="86099">MGGTSSSLTSNEVRDIAEQYQCAPRKIKIVWAEYQEALWQQQNERLDSEREASSPGKVGTPRSKALRNKTTHRKESIVQNESLDFEAFRTFCSSYFNIDTTCENSVRHLFGSFDKDGDGMVSFDEIMVSAMVLDNGTPEEKLQFLFQAYCRDVEAGLNIETQLGPICDQMVATNVAMGRNVEGLKPTLMKMLRELDRSGDGFICEEEWVQGGVKIVPLLVLLGLDQSTYNLQKRVEGAHMWKLTRRRSALSTSARKNFCAICLENIKAESLTCNSCGATVHMVCSTVSHKCRPTYSLTEGGTVPQHFWVAGGYKEDRCISCLEKTKENTISYKCSWCKSSLHDVCKTNTDGLSSQDECTLGQFRNLIIPYTGFHLKPVNHDKSISDIERLKINDTVEFSRRKSSSSYDELSKPLEIIPTENSTPLLVLINPGSGGQQGEGIIDQLSYMLNPRQVFDVMAHGGPGKALQQFYDVPGLRLLVAGGDGTVGWVMSEIDKLNWQDAEGPPIAILPLGTGNDLARCYGWGAGYTGGRLSSIARKILASRSGLLDRWSITVKKLRKLERSDRETEACDPLPLSIINNYFSIGVDASIAVKFHQMRQSNPGKFSSRSRNKIIYGELAASEIMSRRCMNMHKHMKIKLDGEDIDIASGPSLQCLVMLNIVSMYAGCDIWGTKTSKNFKAQAMDDKIFEVAGIADLKHMTTITAGIGKKGHRIGQGSVLQITTDIALPMQIDGEPWLQSPCQIKIKFHNQARVLQPESPVQTELQDRSSVSSLLG</sequence>
<evidence type="ECO:0000256" key="9">
    <source>
        <dbReference type="RuleBase" id="RU361128"/>
    </source>
</evidence>
<comment type="catalytic activity">
    <reaction evidence="9">
        <text>a 1,2-diacyl-sn-glycerol + ATP = a 1,2-diacyl-sn-glycero-3-phosphate + ADP + H(+)</text>
        <dbReference type="Rhea" id="RHEA:10272"/>
        <dbReference type="ChEBI" id="CHEBI:15378"/>
        <dbReference type="ChEBI" id="CHEBI:17815"/>
        <dbReference type="ChEBI" id="CHEBI:30616"/>
        <dbReference type="ChEBI" id="CHEBI:58608"/>
        <dbReference type="ChEBI" id="CHEBI:456216"/>
        <dbReference type="EC" id="2.7.1.107"/>
    </reaction>
</comment>
<evidence type="ECO:0000256" key="10">
    <source>
        <dbReference type="SAM" id="MobiDB-lite"/>
    </source>
</evidence>
<dbReference type="Proteomes" id="UP000054560">
    <property type="component" value="Unassembled WGS sequence"/>
</dbReference>
<evidence type="ECO:0000259" key="12">
    <source>
        <dbReference type="PROSITE" id="PS50146"/>
    </source>
</evidence>
<dbReference type="SMART" id="SM00046">
    <property type="entry name" value="DAGKc"/>
    <property type="match status" value="1"/>
</dbReference>
<dbReference type="GO" id="GO:0007200">
    <property type="term" value="P:phospholipase C-activating G protein-coupled receptor signaling pathway"/>
    <property type="evidence" value="ECO:0007669"/>
    <property type="project" value="InterPro"/>
</dbReference>
<dbReference type="SMART" id="SM00045">
    <property type="entry name" value="DAGKa"/>
    <property type="match status" value="1"/>
</dbReference>
<keyword evidence="2 9" id="KW-0808">Transferase</keyword>
<dbReference type="Gene3D" id="2.60.200.40">
    <property type="match status" value="1"/>
</dbReference>
<evidence type="ECO:0000256" key="2">
    <source>
        <dbReference type="ARBA" id="ARBA00022679"/>
    </source>
</evidence>
<keyword evidence="5" id="KW-0863">Zinc-finger</keyword>
<name>A0A0L0FNT0_9EUKA</name>
<keyword evidence="7" id="KW-0106">Calcium</keyword>
<protein>
    <recommendedName>
        <fullName evidence="9">Diacylglycerol kinase</fullName>
        <shortName evidence="9">DAG kinase</shortName>
        <ecNumber evidence="9">2.7.1.107</ecNumber>
    </recommendedName>
</protein>
<dbReference type="Pfam" id="PF00781">
    <property type="entry name" value="DAGK_cat"/>
    <property type="match status" value="1"/>
</dbReference>
<keyword evidence="8 9" id="KW-0067">ATP-binding</keyword>
<comment type="similarity">
    <text evidence="1 9">Belongs to the eukaryotic diacylglycerol kinase family.</text>
</comment>
<keyword evidence="5" id="KW-0862">Zinc</keyword>
<dbReference type="InterPro" id="IPR018247">
    <property type="entry name" value="EF_Hand_1_Ca_BS"/>
</dbReference>
<dbReference type="GO" id="GO:0004143">
    <property type="term" value="F:ATP-dependent diacylglycerol kinase activity"/>
    <property type="evidence" value="ECO:0007669"/>
    <property type="project" value="UniProtKB-EC"/>
</dbReference>
<dbReference type="GO" id="GO:0005524">
    <property type="term" value="F:ATP binding"/>
    <property type="evidence" value="ECO:0007669"/>
    <property type="project" value="UniProtKB-KW"/>
</dbReference>
<dbReference type="GO" id="GO:0008270">
    <property type="term" value="F:zinc ion binding"/>
    <property type="evidence" value="ECO:0007669"/>
    <property type="project" value="UniProtKB-KW"/>
</dbReference>
<feature type="domain" description="DAGKc" evidence="12">
    <location>
        <begin position="420"/>
        <end position="557"/>
    </location>
</feature>
<dbReference type="PANTHER" id="PTHR11255:SF48">
    <property type="entry name" value="DIACYLGLYCEROL KINASE 1"/>
    <property type="match status" value="1"/>
</dbReference>
<dbReference type="CDD" id="cd00051">
    <property type="entry name" value="EFh"/>
    <property type="match status" value="1"/>
</dbReference>
<dbReference type="PROSITE" id="PS50222">
    <property type="entry name" value="EF_HAND_2"/>
    <property type="match status" value="2"/>
</dbReference>
<dbReference type="EC" id="2.7.1.107" evidence="9"/>
<dbReference type="STRING" id="667725.A0A0L0FNT0"/>
<dbReference type="InterPro" id="IPR037607">
    <property type="entry name" value="DGK"/>
</dbReference>
<evidence type="ECO:0000259" key="11">
    <source>
        <dbReference type="PROSITE" id="PS50081"/>
    </source>
</evidence>
<feature type="domain" description="EF-hand" evidence="13">
    <location>
        <begin position="183"/>
        <end position="218"/>
    </location>
</feature>
<evidence type="ECO:0000256" key="1">
    <source>
        <dbReference type="ARBA" id="ARBA00009280"/>
    </source>
</evidence>
<evidence type="ECO:0000256" key="4">
    <source>
        <dbReference type="ARBA" id="ARBA00022741"/>
    </source>
</evidence>
<keyword evidence="5" id="KW-0479">Metal-binding</keyword>
<dbReference type="InterPro" id="IPR016064">
    <property type="entry name" value="NAD/diacylglycerol_kinase_sf"/>
</dbReference>
<accession>A0A0L0FNT0</accession>